<evidence type="ECO:0000313" key="9">
    <source>
        <dbReference type="Proteomes" id="UP001210925"/>
    </source>
</evidence>
<dbReference type="InterPro" id="IPR050346">
    <property type="entry name" value="FMO-like"/>
</dbReference>
<feature type="compositionally biased region" description="Low complexity" evidence="7">
    <location>
        <begin position="138"/>
        <end position="147"/>
    </location>
</feature>
<reference evidence="8" key="1">
    <citation type="submission" date="2020-05" db="EMBL/GenBank/DDBJ databases">
        <title>Phylogenomic resolution of chytrid fungi.</title>
        <authorList>
            <person name="Stajich J.E."/>
            <person name="Amses K."/>
            <person name="Simmons R."/>
            <person name="Seto K."/>
            <person name="Myers J."/>
            <person name="Bonds A."/>
            <person name="Quandt C.A."/>
            <person name="Barry K."/>
            <person name="Liu P."/>
            <person name="Grigoriev I."/>
            <person name="Longcore J.E."/>
            <person name="James T.Y."/>
        </authorList>
    </citation>
    <scope>NUCLEOTIDE SEQUENCE</scope>
    <source>
        <strain evidence="8">PLAUS21</strain>
    </source>
</reference>
<comment type="cofactor">
    <cofactor evidence="1">
        <name>FAD</name>
        <dbReference type="ChEBI" id="CHEBI:57692"/>
    </cofactor>
</comment>
<dbReference type="FunFam" id="3.50.50.60:FF:000023">
    <property type="entry name" value="Dimethylaniline monooxygenase [N-oxide-forming]"/>
    <property type="match status" value="1"/>
</dbReference>
<dbReference type="PRINTS" id="PR00370">
    <property type="entry name" value="FMOXYGENASE"/>
</dbReference>
<dbReference type="InterPro" id="IPR036188">
    <property type="entry name" value="FAD/NAD-bd_sf"/>
</dbReference>
<dbReference type="Proteomes" id="UP001210925">
    <property type="component" value="Unassembled WGS sequence"/>
</dbReference>
<evidence type="ECO:0000256" key="1">
    <source>
        <dbReference type="ARBA" id="ARBA00001974"/>
    </source>
</evidence>
<protein>
    <submittedName>
        <fullName evidence="8">Uncharacterized protein</fullName>
    </submittedName>
</protein>
<dbReference type="Pfam" id="PF00743">
    <property type="entry name" value="FMO-like"/>
    <property type="match status" value="2"/>
</dbReference>
<feature type="region of interest" description="Disordered" evidence="7">
    <location>
        <begin position="130"/>
        <end position="168"/>
    </location>
</feature>
<keyword evidence="4" id="KW-0274">FAD</keyword>
<dbReference type="PIRSF" id="PIRSF000332">
    <property type="entry name" value="FMO"/>
    <property type="match status" value="1"/>
</dbReference>
<evidence type="ECO:0000256" key="6">
    <source>
        <dbReference type="ARBA" id="ARBA00023002"/>
    </source>
</evidence>
<dbReference type="GO" id="GO:0050661">
    <property type="term" value="F:NADP binding"/>
    <property type="evidence" value="ECO:0007669"/>
    <property type="project" value="InterPro"/>
</dbReference>
<evidence type="ECO:0000256" key="2">
    <source>
        <dbReference type="ARBA" id="ARBA00009183"/>
    </source>
</evidence>
<comment type="caution">
    <text evidence="8">The sequence shown here is derived from an EMBL/GenBank/DDBJ whole genome shotgun (WGS) entry which is preliminary data.</text>
</comment>
<organism evidence="8 9">
    <name type="scientific">Boothiomyces macroporosus</name>
    <dbReference type="NCBI Taxonomy" id="261099"/>
    <lineage>
        <taxon>Eukaryota</taxon>
        <taxon>Fungi</taxon>
        <taxon>Fungi incertae sedis</taxon>
        <taxon>Chytridiomycota</taxon>
        <taxon>Chytridiomycota incertae sedis</taxon>
        <taxon>Chytridiomycetes</taxon>
        <taxon>Rhizophydiales</taxon>
        <taxon>Terramycetaceae</taxon>
        <taxon>Boothiomyces</taxon>
    </lineage>
</organism>
<dbReference type="EMBL" id="JADGKB010000169">
    <property type="protein sequence ID" value="KAJ3251734.1"/>
    <property type="molecule type" value="Genomic_DNA"/>
</dbReference>
<evidence type="ECO:0000256" key="5">
    <source>
        <dbReference type="ARBA" id="ARBA00022857"/>
    </source>
</evidence>
<dbReference type="Gene3D" id="3.50.50.60">
    <property type="entry name" value="FAD/NAD(P)-binding domain"/>
    <property type="match status" value="2"/>
</dbReference>
<evidence type="ECO:0000313" key="8">
    <source>
        <dbReference type="EMBL" id="KAJ3251734.1"/>
    </source>
</evidence>
<accession>A0AAD5U9U6</accession>
<name>A0AAD5U9U6_9FUNG</name>
<sequence>MSKRVAIIGAGPSGLCAIKQCLEEGLVPVCFEASPGIGGLWQSSTEDSNSSVYQSTVVNTSKQMMSYSDFPIPDDWPNFLPHTMVHDYLEMYAHNFKLGPYIKFNRRVQSVKPVIKDGVETGSWEIIYKKRERRGRPGRPTSPDSRPMSPEARMVSPTRNGESSNSIDTLGIQFPLRKSEDSGYSDDSIELKKKSNLKKDVFDFVLICTGHHWSPKMPEFEGMKDFKGPMIHSSAYKVPYPFKDERVLIVGVGNSGIDISSELASHASSVLLSSRSGTWIAPRVTLFGLPTDQLSTRAANSLPRPLLNFALESLMTLHHGDLEKYKLKPKHGFLEQTPVVGSQVLEHIETGKIAVRPNVKKFTANTVEFADGTKDEIDAVILCTGYLIENPFLDPSIMGQQDSSSNIVKLYKHIFPTNAKNLAFIGMVQPIGSILPVAEMQARWATRVFSGKCQLPPLKQMRDETDMDWIEHLKTFVPRERMTIAVNTVPYMDMIAQKIGVLPDLWKLWKTNWSLAANVTFGPTISSHYRLTGPGSCPEVAEKIISNACVGLDLRKHIKK</sequence>
<evidence type="ECO:0000256" key="4">
    <source>
        <dbReference type="ARBA" id="ARBA00022827"/>
    </source>
</evidence>
<evidence type="ECO:0000256" key="7">
    <source>
        <dbReference type="SAM" id="MobiDB-lite"/>
    </source>
</evidence>
<dbReference type="InterPro" id="IPR020946">
    <property type="entry name" value="Flavin_mOase-like"/>
</dbReference>
<dbReference type="GO" id="GO:0004499">
    <property type="term" value="F:N,N-dimethylaniline monooxygenase activity"/>
    <property type="evidence" value="ECO:0007669"/>
    <property type="project" value="InterPro"/>
</dbReference>
<feature type="compositionally biased region" description="Polar residues" evidence="7">
    <location>
        <begin position="157"/>
        <end position="168"/>
    </location>
</feature>
<dbReference type="GO" id="GO:0050660">
    <property type="term" value="F:flavin adenine dinucleotide binding"/>
    <property type="evidence" value="ECO:0007669"/>
    <property type="project" value="InterPro"/>
</dbReference>
<gene>
    <name evidence="8" type="ORF">HK103_002079</name>
</gene>
<proteinExistence type="inferred from homology"/>
<keyword evidence="3" id="KW-0285">Flavoprotein</keyword>
<keyword evidence="6" id="KW-0560">Oxidoreductase</keyword>
<comment type="similarity">
    <text evidence="2">Belongs to the FMO family.</text>
</comment>
<dbReference type="FunFam" id="3.50.50.60:FF:000042">
    <property type="entry name" value="Dimethylaniline monooxygenase [N-oxide-forming]"/>
    <property type="match status" value="1"/>
</dbReference>
<dbReference type="PANTHER" id="PTHR23023">
    <property type="entry name" value="DIMETHYLANILINE MONOOXYGENASE"/>
    <property type="match status" value="1"/>
</dbReference>
<dbReference type="InterPro" id="IPR000960">
    <property type="entry name" value="Flavin_mOase"/>
</dbReference>
<keyword evidence="9" id="KW-1185">Reference proteome</keyword>
<dbReference type="SUPFAM" id="SSF51905">
    <property type="entry name" value="FAD/NAD(P)-binding domain"/>
    <property type="match status" value="1"/>
</dbReference>
<keyword evidence="5" id="KW-0521">NADP</keyword>
<dbReference type="AlphaFoldDB" id="A0AAD5U9U6"/>
<evidence type="ECO:0000256" key="3">
    <source>
        <dbReference type="ARBA" id="ARBA00022630"/>
    </source>
</evidence>